<dbReference type="Pfam" id="PF00494">
    <property type="entry name" value="SQS_PSY"/>
    <property type="match status" value="1"/>
</dbReference>
<evidence type="ECO:0000313" key="3">
    <source>
        <dbReference type="Proteomes" id="UP000823631"/>
    </source>
</evidence>
<sequence>MLSLERQQYHLQRVSRTFALTIPLMSGALSDCVANAYLICRIADTVEDDPRLENGKKICWLRRFAAQLDAGFADDEALLTLQDEAAVLLKEGAVPEEYELCCELFAVLQRTRSYDKAVQHIIGHGAALLSKGMAQHLSHLQIENLDDVDGYCYSVAGVVGELLALLFAHFDARADKDKLLTLSVSFGEGLQLTNILKDRATDDERQASFLPAVQDGLQGSSLILHYCKIAQGHLKHAGQFTCALPARMYGVRAFCLLNTAMAVLTLKKIEKNPLGKQSELKISRRAVKWTMAACALCARSALLIKVLLWVLSLGSPKLERDPAALRLKVSAWLN</sequence>
<organism evidence="2 3">
    <name type="scientific">Candidatus Avisuccinivibrio stercorigallinarum</name>
    <dbReference type="NCBI Taxonomy" id="2840704"/>
    <lineage>
        <taxon>Bacteria</taxon>
        <taxon>Pseudomonadati</taxon>
        <taxon>Pseudomonadota</taxon>
        <taxon>Gammaproteobacteria</taxon>
        <taxon>Aeromonadales</taxon>
        <taxon>Succinivibrionaceae</taxon>
        <taxon>Succinivibrionaceae incertae sedis</taxon>
        <taxon>Candidatus Avisuccinivibrio</taxon>
    </lineage>
</organism>
<dbReference type="PANTHER" id="PTHR11626">
    <property type="entry name" value="FARNESYL-DIPHOSPHATE FARNESYLTRANSFERASE"/>
    <property type="match status" value="1"/>
</dbReference>
<dbReference type="PROSITE" id="PS01044">
    <property type="entry name" value="SQUALEN_PHYTOEN_SYN_1"/>
    <property type="match status" value="1"/>
</dbReference>
<comment type="caution">
    <text evidence="2">The sequence shown here is derived from an EMBL/GenBank/DDBJ whole genome shotgun (WGS) entry which is preliminary data.</text>
</comment>
<evidence type="ECO:0000256" key="1">
    <source>
        <dbReference type="ARBA" id="ARBA00022679"/>
    </source>
</evidence>
<proteinExistence type="predicted"/>
<dbReference type="Gene3D" id="1.10.600.10">
    <property type="entry name" value="Farnesyl Diphosphate Synthase"/>
    <property type="match status" value="1"/>
</dbReference>
<reference evidence="2" key="2">
    <citation type="journal article" date="2021" name="PeerJ">
        <title>Extensive microbial diversity within the chicken gut microbiome revealed by metagenomics and culture.</title>
        <authorList>
            <person name="Gilroy R."/>
            <person name="Ravi A."/>
            <person name="Getino M."/>
            <person name="Pursley I."/>
            <person name="Horton D.L."/>
            <person name="Alikhan N.F."/>
            <person name="Baker D."/>
            <person name="Gharbi K."/>
            <person name="Hall N."/>
            <person name="Watson M."/>
            <person name="Adriaenssens E.M."/>
            <person name="Foster-Nyarko E."/>
            <person name="Jarju S."/>
            <person name="Secka A."/>
            <person name="Antonio M."/>
            <person name="Oren A."/>
            <person name="Chaudhuri R.R."/>
            <person name="La Ragione R."/>
            <person name="Hildebrand F."/>
            <person name="Pallen M.J."/>
        </authorList>
    </citation>
    <scope>NUCLEOTIDE SEQUENCE</scope>
    <source>
        <strain evidence="2">17213</strain>
    </source>
</reference>
<keyword evidence="1" id="KW-0808">Transferase</keyword>
<reference evidence="2" key="1">
    <citation type="submission" date="2020-10" db="EMBL/GenBank/DDBJ databases">
        <authorList>
            <person name="Gilroy R."/>
        </authorList>
    </citation>
    <scope>NUCLEOTIDE SEQUENCE</scope>
    <source>
        <strain evidence="2">17213</strain>
    </source>
</reference>
<dbReference type="PANTHER" id="PTHR11626:SF2">
    <property type="entry name" value="SQUALENE SYNTHASE"/>
    <property type="match status" value="1"/>
</dbReference>
<dbReference type="InterPro" id="IPR019845">
    <property type="entry name" value="Squalene/phytoene_synthase_CS"/>
</dbReference>
<name>A0A9D9DB92_9GAMM</name>
<dbReference type="SFLD" id="SFLDG01018">
    <property type="entry name" value="Squalene/Phytoene_Synthase_Lik"/>
    <property type="match status" value="1"/>
</dbReference>
<dbReference type="InterPro" id="IPR008949">
    <property type="entry name" value="Isoprenoid_synthase_dom_sf"/>
</dbReference>
<dbReference type="GO" id="GO:0045338">
    <property type="term" value="P:farnesyl diphosphate metabolic process"/>
    <property type="evidence" value="ECO:0007669"/>
    <property type="project" value="InterPro"/>
</dbReference>
<dbReference type="GO" id="GO:0051996">
    <property type="term" value="F:squalene synthase [NAD(P)H] activity"/>
    <property type="evidence" value="ECO:0007669"/>
    <property type="project" value="InterPro"/>
</dbReference>
<dbReference type="SUPFAM" id="SSF48576">
    <property type="entry name" value="Terpenoid synthases"/>
    <property type="match status" value="1"/>
</dbReference>
<dbReference type="AlphaFoldDB" id="A0A9D9DB92"/>
<dbReference type="SFLD" id="SFLDS00005">
    <property type="entry name" value="Isoprenoid_Synthase_Type_I"/>
    <property type="match status" value="1"/>
</dbReference>
<gene>
    <name evidence="2" type="ORF">IAB19_05945</name>
</gene>
<dbReference type="InterPro" id="IPR002060">
    <property type="entry name" value="Squ/phyt_synthse"/>
</dbReference>
<dbReference type="Proteomes" id="UP000823631">
    <property type="component" value="Unassembled WGS sequence"/>
</dbReference>
<protein>
    <submittedName>
        <fullName evidence="2">Squalene/phytoene synthase family protein</fullName>
    </submittedName>
</protein>
<accession>A0A9D9DB92</accession>
<dbReference type="InterPro" id="IPR044844">
    <property type="entry name" value="Trans_IPPS_euk-type"/>
</dbReference>
<dbReference type="EMBL" id="JADINH010000127">
    <property type="protein sequence ID" value="MBO8415903.1"/>
    <property type="molecule type" value="Genomic_DNA"/>
</dbReference>
<evidence type="ECO:0000313" key="2">
    <source>
        <dbReference type="EMBL" id="MBO8415903.1"/>
    </source>
</evidence>